<evidence type="ECO:0000313" key="5">
    <source>
        <dbReference type="Proteomes" id="UP000000657"/>
    </source>
</evidence>
<evidence type="ECO:0000256" key="2">
    <source>
        <dbReference type="ARBA" id="ARBA00023002"/>
    </source>
</evidence>
<dbReference type="SMART" id="SM00903">
    <property type="entry name" value="Flavin_Reduct"/>
    <property type="match status" value="1"/>
</dbReference>
<dbReference type="Gene3D" id="2.30.110.10">
    <property type="entry name" value="Electron Transport, Fmn-binding Protein, Chain A"/>
    <property type="match status" value="1"/>
</dbReference>
<evidence type="ECO:0000259" key="3">
    <source>
        <dbReference type="SMART" id="SM00903"/>
    </source>
</evidence>
<name>Q0RCL5_FRAAA</name>
<dbReference type="HOGENOM" id="CLU_059021_1_3_11"/>
<dbReference type="InterPro" id="IPR012349">
    <property type="entry name" value="Split_barrel_FMN-bd"/>
</dbReference>
<dbReference type="Pfam" id="PF01613">
    <property type="entry name" value="Flavin_Reduct"/>
    <property type="match status" value="1"/>
</dbReference>
<accession>Q0RCL5</accession>
<dbReference type="InterPro" id="IPR050268">
    <property type="entry name" value="NADH-dep_flavin_reductase"/>
</dbReference>
<dbReference type="STRING" id="326424.FRAAL6186"/>
<evidence type="ECO:0000313" key="4">
    <source>
        <dbReference type="EMBL" id="CAJ64809.1"/>
    </source>
</evidence>
<dbReference type="KEGG" id="fal:FRAAL6186"/>
<feature type="domain" description="Flavin reductase like" evidence="3">
    <location>
        <begin position="24"/>
        <end position="167"/>
    </location>
</feature>
<dbReference type="PANTHER" id="PTHR30466:SF11">
    <property type="entry name" value="FLAVIN-DEPENDENT MONOOXYGENASE, REDUCTASE SUBUNIT HSAB"/>
    <property type="match status" value="1"/>
</dbReference>
<reference evidence="4 5" key="1">
    <citation type="journal article" date="2007" name="Genome Res.">
        <title>Genome characteristics of facultatively symbiotic Frankia sp. strains reflect host range and host plant biogeography.</title>
        <authorList>
            <person name="Normand P."/>
            <person name="Lapierre P."/>
            <person name="Tisa L.S."/>
            <person name="Gogarten J.P."/>
            <person name="Alloisio N."/>
            <person name="Bagnarol E."/>
            <person name="Bassi C.A."/>
            <person name="Berry A.M."/>
            <person name="Bickhart D.M."/>
            <person name="Choisne N."/>
            <person name="Couloux A."/>
            <person name="Cournoyer B."/>
            <person name="Cruveiller S."/>
            <person name="Daubin V."/>
            <person name="Demange N."/>
            <person name="Francino M.P."/>
            <person name="Goltsman E."/>
            <person name="Huang Y."/>
            <person name="Kopp O.R."/>
            <person name="Labarre L."/>
            <person name="Lapidus A."/>
            <person name="Lavire C."/>
            <person name="Marechal J."/>
            <person name="Martinez M."/>
            <person name="Mastronunzio J.E."/>
            <person name="Mullin B.C."/>
            <person name="Niemann J."/>
            <person name="Pujic P."/>
            <person name="Rawnsley T."/>
            <person name="Rouy Z."/>
            <person name="Schenowitz C."/>
            <person name="Sellstedt A."/>
            <person name="Tavares F."/>
            <person name="Tomkins J.P."/>
            <person name="Vallenet D."/>
            <person name="Valverde C."/>
            <person name="Wall L.G."/>
            <person name="Wang Y."/>
            <person name="Medigue C."/>
            <person name="Benson D.R."/>
        </authorList>
    </citation>
    <scope>NUCLEOTIDE SEQUENCE [LARGE SCALE GENOMIC DNA]</scope>
    <source>
        <strain evidence="5">DSM 45986 / CECT 9034 / ACN14a</strain>
    </source>
</reference>
<dbReference type="InterPro" id="IPR002563">
    <property type="entry name" value="Flavin_Rdtase-like_dom"/>
</dbReference>
<comment type="similarity">
    <text evidence="1">Belongs to the non-flavoprotein flavin reductase family.</text>
</comment>
<dbReference type="AlphaFoldDB" id="Q0RCL5"/>
<dbReference type="GO" id="GO:0010181">
    <property type="term" value="F:FMN binding"/>
    <property type="evidence" value="ECO:0007669"/>
    <property type="project" value="InterPro"/>
</dbReference>
<gene>
    <name evidence="4" type="ordered locus">FRAAL6186</name>
</gene>
<dbReference type="eggNOG" id="COG1853">
    <property type="taxonomic scope" value="Bacteria"/>
</dbReference>
<evidence type="ECO:0000256" key="1">
    <source>
        <dbReference type="ARBA" id="ARBA00008898"/>
    </source>
</evidence>
<dbReference type="SUPFAM" id="SSF50475">
    <property type="entry name" value="FMN-binding split barrel"/>
    <property type="match status" value="1"/>
</dbReference>
<dbReference type="Proteomes" id="UP000000657">
    <property type="component" value="Chromosome"/>
</dbReference>
<dbReference type="EMBL" id="CT573213">
    <property type="protein sequence ID" value="CAJ64809.1"/>
    <property type="molecule type" value="Genomic_DNA"/>
</dbReference>
<dbReference type="PANTHER" id="PTHR30466">
    <property type="entry name" value="FLAVIN REDUCTASE"/>
    <property type="match status" value="1"/>
</dbReference>
<dbReference type="EC" id="1.-.-.-" evidence="4"/>
<dbReference type="GO" id="GO:0042602">
    <property type="term" value="F:riboflavin reductase (NADPH) activity"/>
    <property type="evidence" value="ECO:0007669"/>
    <property type="project" value="TreeGrafter"/>
</dbReference>
<keyword evidence="2 4" id="KW-0560">Oxidoreductase</keyword>
<organism evidence="4 5">
    <name type="scientific">Frankia alni (strain DSM 45986 / CECT 9034 / ACN14a)</name>
    <dbReference type="NCBI Taxonomy" id="326424"/>
    <lineage>
        <taxon>Bacteria</taxon>
        <taxon>Bacillati</taxon>
        <taxon>Actinomycetota</taxon>
        <taxon>Actinomycetes</taxon>
        <taxon>Frankiales</taxon>
        <taxon>Frankiaceae</taxon>
        <taxon>Frankia</taxon>
    </lineage>
</organism>
<protein>
    <submittedName>
        <fullName evidence="4">Oxidoreductase</fullName>
        <ecNumber evidence="4">1.-.-.-</ecNumber>
    </submittedName>
</protein>
<proteinExistence type="inferred from homology"/>
<sequence>MGVMGSPMTVVDAATDPKLLRSTFGCFPSGVTAVCALVDGEPVGMAVSSFTSVSLDPPLVSVCVANTSTTWPRLRDPARLGVSVLGESHDVACRQLSARDGDRFAGISWRASDVGALFVADSAAALECELVREVAAGDHLIALLRVHALSSDTNVTPLVFHHSRFRQLVAH</sequence>
<keyword evidence="5" id="KW-1185">Reference proteome</keyword>